<proteinExistence type="predicted"/>
<evidence type="ECO:0000313" key="1">
    <source>
        <dbReference type="EMBL" id="CAF31050.1"/>
    </source>
</evidence>
<reference evidence="1 2" key="1">
    <citation type="journal article" date="2004" name="J. Bacteriol.">
        <title>Complete genome sequence of the genetically tractable hydrogenotrophic methanogen Methanococcus maripaludis.</title>
        <authorList>
            <person name="Hendrickson E.L."/>
            <person name="Kaul R."/>
            <person name="Zhou Y."/>
            <person name="Bovee D."/>
            <person name="Chapman P."/>
            <person name="Chung J."/>
            <person name="Conway de Macario E."/>
            <person name="Dodsworth J.A."/>
            <person name="Gillett W."/>
            <person name="Graham D.E."/>
            <person name="Hackett M."/>
            <person name="Haydock A.K."/>
            <person name="Kang A."/>
            <person name="Land M.L."/>
            <person name="Levy R."/>
            <person name="Lie T.J."/>
            <person name="Major T.A."/>
            <person name="Moore B.C."/>
            <person name="Porat I."/>
            <person name="Palmeiri A."/>
            <person name="Rouse G."/>
            <person name="Saenphimmachak C."/>
            <person name="Soll D."/>
            <person name="Van Dien S."/>
            <person name="Wang T."/>
            <person name="Whitman W.B."/>
            <person name="Xia Q."/>
            <person name="Zhang Y."/>
            <person name="Larimer F.W."/>
            <person name="Olson M.V."/>
            <person name="Leigh J.A."/>
        </authorList>
    </citation>
    <scope>NUCLEOTIDE SEQUENCE [LARGE SCALE GENOMIC DNA]</scope>
    <source>
        <strain evidence="2">S2 / LL</strain>
    </source>
</reference>
<dbReference type="InterPro" id="IPR045864">
    <property type="entry name" value="aa-tRNA-synth_II/BPL/LPL"/>
</dbReference>
<protein>
    <recommendedName>
        <fullName evidence="3">DUF366 family protein</fullName>
    </recommendedName>
</protein>
<dbReference type="Gene3D" id="3.30.930.10">
    <property type="entry name" value="Bira Bifunctional Protein, Domain 2"/>
    <property type="match status" value="1"/>
</dbReference>
<gene>
    <name evidence="1" type="ordered locus">MMP1494</name>
</gene>
<dbReference type="InterPro" id="IPR007162">
    <property type="entry name" value="DUF366"/>
</dbReference>
<dbReference type="AlphaFoldDB" id="Q6LX58"/>
<dbReference type="Pfam" id="PF04017">
    <property type="entry name" value="DUF366"/>
    <property type="match status" value="1"/>
</dbReference>
<sequence length="204" mass="23144">MVKFMKKIDFDTISAVILEEFKTYTGKEIEPLWAFNTFDVQKDSIVGFIGPMNVKIENMKDLKDVKEEKDVEIPIQSSEAINFIVEHFDNPDLKMTYLRQRILVSTAKEVIENHGNLKLKKSGDDLYFNDKKLSVCIACRGISSGKIHLGINIKSGGVPPYVSAVGLNDMGIENTFEIMEEIASIYAKEMSKIEKDIRKTLPLF</sequence>
<dbReference type="EMBL" id="BX950229">
    <property type="protein sequence ID" value="CAF31050.1"/>
    <property type="molecule type" value="Genomic_DNA"/>
</dbReference>
<dbReference type="eggNOG" id="arCOG04875">
    <property type="taxonomic scope" value="Archaea"/>
</dbReference>
<dbReference type="Proteomes" id="UP000000590">
    <property type="component" value="Chromosome"/>
</dbReference>
<dbReference type="HOGENOM" id="CLU_113977_0_0_2"/>
<evidence type="ECO:0000313" key="2">
    <source>
        <dbReference type="Proteomes" id="UP000000590"/>
    </source>
</evidence>
<evidence type="ECO:0008006" key="3">
    <source>
        <dbReference type="Google" id="ProtNLM"/>
    </source>
</evidence>
<dbReference type="PIRSF" id="PIRSF006503">
    <property type="entry name" value="UCP006503"/>
    <property type="match status" value="1"/>
</dbReference>
<dbReference type="KEGG" id="mmp:MMP1494"/>
<keyword evidence="2" id="KW-1185">Reference proteome</keyword>
<dbReference type="SUPFAM" id="SSF55681">
    <property type="entry name" value="Class II aaRS and biotin synthetases"/>
    <property type="match status" value="1"/>
</dbReference>
<accession>Q6LX58</accession>
<dbReference type="EnsemblBacteria" id="CAF31050">
    <property type="protein sequence ID" value="CAF31050"/>
    <property type="gene ID" value="MMP1494"/>
</dbReference>
<dbReference type="PATRIC" id="fig|267377.15.peg.1531"/>
<organism evidence="2">
    <name type="scientific">Methanococcus maripaludis (strain DSM 14266 / JCM 13030 / NBRC 101832 / S2 / LL)</name>
    <dbReference type="NCBI Taxonomy" id="267377"/>
    <lineage>
        <taxon>Archaea</taxon>
        <taxon>Methanobacteriati</taxon>
        <taxon>Methanobacteriota</taxon>
        <taxon>Methanomada group</taxon>
        <taxon>Methanococci</taxon>
        <taxon>Methanococcales</taxon>
        <taxon>Methanococcaceae</taxon>
        <taxon>Methanococcus</taxon>
    </lineage>
</organism>
<dbReference type="STRING" id="267377.MMP1494"/>
<name>Q6LX58_METMP</name>